<name>A0A6N8UFU0_9FIRM</name>
<keyword evidence="3" id="KW-1185">Reference proteome</keyword>
<sequence length="693" mass="74814">MKNRRLPVIYVLIMALMMITVQFQTNDVKALNSFPIRMGKKDLQPGENHIFGGTVTYEPQNNSVIIENVKMDDQSNGLYVSSNITDVNNDDPIKIYLKGENYFGTEDKPLGFTKSGIYASRSIEIIADDDAKLICYIGGRGGIGIYGGPDVNVSVTGGTYVFHDLSKNDTDVFNVASGLIDIDHADITMDSVNNNMNGAGISINHSSITASSTSNGIYSKSYVHLLNSTLNMKNKYVNCWAADGNMMIQNTTFTGESTDDLGLYSQAGSILISNASNIDLTSGLNSGIRAAGNVSVDNSAISIEALKGNSILSKLLNVAGENTTIQAASKKAMQADNIFVHSCKLLKSSVTADSALKGNEITISGGTIEAITTSIENSAANASAIYAEKNIVLEGINTNVKAQAKQQYGIFSNGGTISLLARSIEAIGGSNYPAIVARESSADAGAAHSKNIIIGENYTVGNNLVVSTIWQASGSNWYADSFLAPAGTAAEVNDYSQSITALDAGMLADYAEIDAIIKRIPATKDLKMYTDESVTALLNKKDSLIRGKRIDFQDELDQFADDLQILLDALEYKPADFSKIDAILKKVGDLSGYTNESRAKFLALMNRLDRSMNITQQKQVDELAKSLEKAYADLIKITDNLDPSDTGGLQNNKRPDTSDHTQRIIWIIMLVISAACMLGIQKKQHVMRYHDES</sequence>
<keyword evidence="1" id="KW-1133">Transmembrane helix</keyword>
<dbReference type="AlphaFoldDB" id="A0A6N8UFU0"/>
<evidence type="ECO:0000313" key="2">
    <source>
        <dbReference type="EMBL" id="MXQ74147.1"/>
    </source>
</evidence>
<dbReference type="Proteomes" id="UP000434036">
    <property type="component" value="Unassembled WGS sequence"/>
</dbReference>
<reference evidence="2 3" key="1">
    <citation type="submission" date="2019-12" db="EMBL/GenBank/DDBJ databases">
        <authorList>
            <person name="Yang R."/>
        </authorList>
    </citation>
    <scope>NUCLEOTIDE SEQUENCE [LARGE SCALE GENOMIC DNA]</scope>
    <source>
        <strain evidence="2 3">DONG20-135</strain>
    </source>
</reference>
<evidence type="ECO:0000256" key="1">
    <source>
        <dbReference type="SAM" id="Phobius"/>
    </source>
</evidence>
<gene>
    <name evidence="2" type="ORF">GSF08_09370</name>
</gene>
<keyword evidence="1" id="KW-0812">Transmembrane</keyword>
<dbReference type="RefSeq" id="WP_160625532.1">
    <property type="nucleotide sequence ID" value="NZ_WUUQ01000003.1"/>
</dbReference>
<dbReference type="EMBL" id="WUUQ01000003">
    <property type="protein sequence ID" value="MXQ74147.1"/>
    <property type="molecule type" value="Genomic_DNA"/>
</dbReference>
<protein>
    <submittedName>
        <fullName evidence="2">Uncharacterized protein</fullName>
    </submittedName>
</protein>
<organism evidence="2 3">
    <name type="scientific">Copranaerobaculum intestinale</name>
    <dbReference type="NCBI Taxonomy" id="2692629"/>
    <lineage>
        <taxon>Bacteria</taxon>
        <taxon>Bacillati</taxon>
        <taxon>Bacillota</taxon>
        <taxon>Erysipelotrichia</taxon>
        <taxon>Erysipelotrichales</taxon>
        <taxon>Erysipelotrichaceae</taxon>
        <taxon>Copranaerobaculum</taxon>
    </lineage>
</organism>
<proteinExistence type="predicted"/>
<keyword evidence="1" id="KW-0472">Membrane</keyword>
<feature type="transmembrane region" description="Helical" evidence="1">
    <location>
        <begin position="7"/>
        <end position="25"/>
    </location>
</feature>
<evidence type="ECO:0000313" key="3">
    <source>
        <dbReference type="Proteomes" id="UP000434036"/>
    </source>
</evidence>
<dbReference type="Gene3D" id="1.20.1270.90">
    <property type="entry name" value="AF1782-like"/>
    <property type="match status" value="2"/>
</dbReference>
<comment type="caution">
    <text evidence="2">The sequence shown here is derived from an EMBL/GenBank/DDBJ whole genome shotgun (WGS) entry which is preliminary data.</text>
</comment>
<accession>A0A6N8UFU0</accession>
<reference evidence="2 3" key="2">
    <citation type="submission" date="2020-01" db="EMBL/GenBank/DDBJ databases">
        <title>Clostridiaceae sp. nov. isolated from the gut of human by culturomics.</title>
        <authorList>
            <person name="Chang Y."/>
        </authorList>
    </citation>
    <scope>NUCLEOTIDE SEQUENCE [LARGE SCALE GENOMIC DNA]</scope>
    <source>
        <strain evidence="2 3">DONG20-135</strain>
    </source>
</reference>
<feature type="transmembrane region" description="Helical" evidence="1">
    <location>
        <begin position="664"/>
        <end position="680"/>
    </location>
</feature>